<reference evidence="1 2" key="1">
    <citation type="journal article" date="2018" name="IMA Fungus">
        <title>IMA Genome-F 10: Nine draft genome sequences of Claviceps purpurea s.lat., including C. arundinis, C. humidiphila, and C. cf. spartinae, pseudomolecules for the pitch canker pathogen Fusarium circinatum, draft genome of Davidsoniella eucalypti, Grosmannia galeiformis, Quambalaria eucalypti, and Teratosphaeria destructans.</title>
        <authorList>
            <person name="Wingfield B.D."/>
            <person name="Liu M."/>
            <person name="Nguyen H.D."/>
            <person name="Lane F.A."/>
            <person name="Morgan S.W."/>
            <person name="De Vos L."/>
            <person name="Wilken P.M."/>
            <person name="Duong T.A."/>
            <person name="Aylward J."/>
            <person name="Coetzee M.P."/>
            <person name="Dadej K."/>
            <person name="De Beer Z.W."/>
            <person name="Findlay W."/>
            <person name="Havenga M."/>
            <person name="Kolarik M."/>
            <person name="Menzies J.G."/>
            <person name="Naidoo K."/>
            <person name="Pochopski O."/>
            <person name="Shoukouhi P."/>
            <person name="Santana Q.C."/>
            <person name="Seifert K.A."/>
            <person name="Soal N."/>
            <person name="Steenkamp E.T."/>
            <person name="Tatham C.T."/>
            <person name="van der Nest M.A."/>
            <person name="Wingfield M.J."/>
        </authorList>
    </citation>
    <scope>NUCLEOTIDE SEQUENCE [LARGE SCALE GENOMIC DNA]</scope>
    <source>
        <strain evidence="1">CMW44962</strain>
    </source>
</reference>
<evidence type="ECO:0000313" key="2">
    <source>
        <dbReference type="Proteomes" id="UP001138500"/>
    </source>
</evidence>
<reference evidence="1 2" key="2">
    <citation type="journal article" date="2021" name="Curr. Genet.">
        <title>Genetic response to nitrogen starvation in the aggressive Eucalyptus foliar pathogen Teratosphaeria destructans.</title>
        <authorList>
            <person name="Havenga M."/>
            <person name="Wingfield B.D."/>
            <person name="Wingfield M.J."/>
            <person name="Dreyer L.L."/>
            <person name="Roets F."/>
            <person name="Aylward J."/>
        </authorList>
    </citation>
    <scope>NUCLEOTIDE SEQUENCE [LARGE SCALE GENOMIC DNA]</scope>
    <source>
        <strain evidence="1">CMW44962</strain>
    </source>
</reference>
<proteinExistence type="predicted"/>
<gene>
    <name evidence="1" type="ORF">Tdes44962_MAKER08640</name>
</gene>
<organism evidence="1 2">
    <name type="scientific">Teratosphaeria destructans</name>
    <dbReference type="NCBI Taxonomy" id="418781"/>
    <lineage>
        <taxon>Eukaryota</taxon>
        <taxon>Fungi</taxon>
        <taxon>Dikarya</taxon>
        <taxon>Ascomycota</taxon>
        <taxon>Pezizomycotina</taxon>
        <taxon>Dothideomycetes</taxon>
        <taxon>Dothideomycetidae</taxon>
        <taxon>Mycosphaerellales</taxon>
        <taxon>Teratosphaeriaceae</taxon>
        <taxon>Teratosphaeria</taxon>
    </lineage>
</organism>
<accession>A0A9W7W483</accession>
<sequence length="97" mass="10724">MPAMMRAGMASMKTAAMPMRETSRPHAPAKALYSLVAGGEPNTCHFTAAMERPRTQAPKRSWKKRVMRVASMVGPEMESIVGVEAFWRDWGVVGTAW</sequence>
<dbReference type="Proteomes" id="UP001138500">
    <property type="component" value="Unassembled WGS sequence"/>
</dbReference>
<keyword evidence="2" id="KW-1185">Reference proteome</keyword>
<dbReference type="AlphaFoldDB" id="A0A9W7W483"/>
<evidence type="ECO:0000313" key="1">
    <source>
        <dbReference type="EMBL" id="KAH9834683.1"/>
    </source>
</evidence>
<name>A0A9W7W483_9PEZI</name>
<protein>
    <submittedName>
        <fullName evidence="1">Uncharacterized protein</fullName>
    </submittedName>
</protein>
<comment type="caution">
    <text evidence="1">The sequence shown here is derived from an EMBL/GenBank/DDBJ whole genome shotgun (WGS) entry which is preliminary data.</text>
</comment>
<dbReference type="EMBL" id="RIBY02000990">
    <property type="protein sequence ID" value="KAH9834683.1"/>
    <property type="molecule type" value="Genomic_DNA"/>
</dbReference>